<feature type="region of interest" description="Disordered" evidence="1">
    <location>
        <begin position="23"/>
        <end position="48"/>
    </location>
</feature>
<protein>
    <submittedName>
        <fullName evidence="2">Uncharacterized protein</fullName>
    </submittedName>
</protein>
<evidence type="ECO:0000256" key="1">
    <source>
        <dbReference type="SAM" id="MobiDB-lite"/>
    </source>
</evidence>
<accession>A0A1C9HNF2</accession>
<proteinExistence type="predicted"/>
<sequence length="48" mass="5116">MTYALVLFSAVTAIVVSISAIGTAPAPNSKWPEIHSEKTSRLAPVHRP</sequence>
<reference evidence="2" key="2">
    <citation type="journal article" date="2016" name="Front. Microbiol.">
        <title>The Regulatory Protein RosR Affects Rhizobium leguminosarum bv. trifolii Protein Profiles, Cell Surface Properties, and Symbiosis with Clover.</title>
        <authorList>
            <person name="Rachwal K."/>
            <person name="Boguszewska A."/>
            <person name="Kopcinska J."/>
            <person name="Karas M."/>
            <person name="Tchorzewski M."/>
            <person name="Janczarek M."/>
        </authorList>
    </citation>
    <scope>NUCLEOTIDE SEQUENCE</scope>
    <source>
        <strain evidence="2">Rt24.2</strain>
    </source>
</reference>
<evidence type="ECO:0000313" key="2">
    <source>
        <dbReference type="EMBL" id="AOO88204.1"/>
    </source>
</evidence>
<dbReference type="EMBL" id="KX485840">
    <property type="protein sequence ID" value="AOO88204.1"/>
    <property type="molecule type" value="Genomic_DNA"/>
</dbReference>
<name>A0A1C9HNF2_RHILT</name>
<dbReference type="RefSeq" id="WP_155257546.1">
    <property type="nucleotide sequence ID" value="NZ_CP050104.1"/>
</dbReference>
<dbReference type="AlphaFoldDB" id="A0A1C9HNF2"/>
<organism evidence="2">
    <name type="scientific">Rhizobium leguminosarum bv. trifolii</name>
    <dbReference type="NCBI Taxonomy" id="386"/>
    <lineage>
        <taxon>Bacteria</taxon>
        <taxon>Pseudomonadati</taxon>
        <taxon>Pseudomonadota</taxon>
        <taxon>Alphaproteobacteria</taxon>
        <taxon>Hyphomicrobiales</taxon>
        <taxon>Rhizobiaceae</taxon>
        <taxon>Rhizobium/Agrobacterium group</taxon>
        <taxon>Rhizobium</taxon>
    </lineage>
</organism>
<reference evidence="2" key="1">
    <citation type="journal article" date="2015" name="BMC Genomics">
        <title>Transcriptome profiling of a Rhizobium leguminosarum bv. trifolii rosR mutant reveals the role of the transcriptional regulator RosR in motility, synthesis of cell-surface components, and other cellular processes.</title>
        <authorList>
            <person name="Rachwal K."/>
            <person name="Matczynska E."/>
            <person name="Janczarek M."/>
        </authorList>
    </citation>
    <scope>NUCLEOTIDE SEQUENCE</scope>
    <source>
        <strain evidence="2">Rt24.2</strain>
    </source>
</reference>